<feature type="domain" description="Myb/SANT-like" evidence="2">
    <location>
        <begin position="369"/>
        <end position="462"/>
    </location>
</feature>
<protein>
    <recommendedName>
        <fullName evidence="2">Myb/SANT-like domain-containing protein</fullName>
    </recommendedName>
</protein>
<evidence type="ECO:0000313" key="3">
    <source>
        <dbReference type="EMBL" id="KAH0929793.1"/>
    </source>
</evidence>
<dbReference type="Pfam" id="PF12776">
    <property type="entry name" value="Myb_DNA-bind_3"/>
    <property type="match status" value="5"/>
</dbReference>
<dbReference type="EMBL" id="JAGKQM010000004">
    <property type="protein sequence ID" value="KAH0929793.1"/>
    <property type="molecule type" value="Genomic_DNA"/>
</dbReference>
<evidence type="ECO:0000313" key="4">
    <source>
        <dbReference type="Proteomes" id="UP000824890"/>
    </source>
</evidence>
<feature type="domain" description="Myb/SANT-like" evidence="2">
    <location>
        <begin position="55"/>
        <end position="149"/>
    </location>
</feature>
<accession>A0ABQ8DKM5</accession>
<proteinExistence type="predicted"/>
<feature type="domain" description="Myb/SANT-like" evidence="2">
    <location>
        <begin position="549"/>
        <end position="643"/>
    </location>
</feature>
<feature type="domain" description="Myb/SANT-like" evidence="2">
    <location>
        <begin position="220"/>
        <end position="314"/>
    </location>
</feature>
<sequence>LISLPNSAQSLFLSLTAARNYNRYLYIHTHTDTGYCFSAIMSGQTSCNNDRTRTYWTPTMERFFIDLMLDHLHRGNRTGHTFNKQAWNEMLSVFNSKFESQYDKDVLKIRYTTLWKQYNDVKSLLDHGGFSWDQSHEMVVGDESLWSCYLKSHPEARAYKTKPVLNFNDLCLVYGYTVADGRYSRSSHDVEFEDEINGVNIGESSSGSLVMSSKETSKTEWTPVMDQYFISLMLDQIGRGNKTGNAFSKQAWTDMLALFNARFSGQYGKRVLRHRYNKLSKYHKDMGAILKQDGFSWDETLQMIAADDVFWNSYIKEHPLARTYRMRSLPSYNDLELIFANPVQGKDDAIPDETKAGQAQSSDRTRTFWTPPMDNYLIDLLYDQVNKGNRVGQTFITSAWNEMITSFNTKFESQHGRDVLKNRYKHLRRLYNDIRFLLEQNGFSWDARRDMVVADDSVWCSYIKGHPEARPYRVKTIPIYPNLCFIFGKEVSDGRYTRLAQAFDPTPANTVRINESESEDRLKDTFQMVQAGEEKDDYLCSSSGPSPVEWTAVMDRCLIDLMLEQVNRGNKVGETFTEQAWGEMAESFNAKFELQADMFTLENRYILMMKERDDVNNILNLDGFVWDGEKQTIVAEDEHWDAYIKEHPDATIYKGKTLDSYGDLCKLYEHLSHEGFNCENLMIELDNYGHEIDIVDDFSSSTQKQHCKRANPTPHGINARKAQKTGGEMMRKPQSETEGEGRDYVEAMPQEDNFTRIQNAVDALQALPDMDDELLLDACDLLEDEKKAKTFLALDVSLRRKWLVRKLRPPSSNKMKSDQTMAIKHLTATAYGAVYGAISGGAGLAYSFVRQGLKVRPANALFNVAAFTFVSGPTFQESPIFMLLSPKEDYLCSSSGPSPVEWTAVNRGNKVGETFTEQAWAEMAESFNAKFGLQTDMFTLENRYILMMKERDDVNNILNLDGFDWDGEKQIIVAEDEHWEAYIKEHPDATIYKGKTWESYGDLCKLYEHLSHEGFNCENLMIELDNYGHEIDMVDDFSSSTHKQHCKRTNPISNPGIDARKAQKTEWR</sequence>
<dbReference type="PANTHER" id="PTHR46929">
    <property type="entry name" value="EXPRESSED PROTEIN"/>
    <property type="match status" value="1"/>
</dbReference>
<evidence type="ECO:0000259" key="2">
    <source>
        <dbReference type="Pfam" id="PF12776"/>
    </source>
</evidence>
<name>A0ABQ8DKM5_BRANA</name>
<feature type="non-terminal residue" evidence="3">
    <location>
        <position position="1"/>
    </location>
</feature>
<feature type="region of interest" description="Disordered" evidence="1">
    <location>
        <begin position="1042"/>
        <end position="1068"/>
    </location>
</feature>
<feature type="compositionally biased region" description="Basic and acidic residues" evidence="1">
    <location>
        <begin position="729"/>
        <end position="741"/>
    </location>
</feature>
<dbReference type="InterPro" id="IPR024752">
    <property type="entry name" value="Myb/SANT-like_dom"/>
</dbReference>
<reference evidence="3 4" key="1">
    <citation type="submission" date="2021-05" db="EMBL/GenBank/DDBJ databases">
        <title>Genome Assembly of Synthetic Allotetraploid Brassica napus Reveals Homoeologous Exchanges between Subgenomes.</title>
        <authorList>
            <person name="Davis J.T."/>
        </authorList>
    </citation>
    <scope>NUCLEOTIDE SEQUENCE [LARGE SCALE GENOMIC DNA]</scope>
    <source>
        <strain evidence="4">cv. Da-Ae</strain>
        <tissue evidence="3">Seedling</tissue>
    </source>
</reference>
<dbReference type="Proteomes" id="UP000824890">
    <property type="component" value="Unassembled WGS sequence"/>
</dbReference>
<organism evidence="3 4">
    <name type="scientific">Brassica napus</name>
    <name type="common">Rape</name>
    <dbReference type="NCBI Taxonomy" id="3708"/>
    <lineage>
        <taxon>Eukaryota</taxon>
        <taxon>Viridiplantae</taxon>
        <taxon>Streptophyta</taxon>
        <taxon>Embryophyta</taxon>
        <taxon>Tracheophyta</taxon>
        <taxon>Spermatophyta</taxon>
        <taxon>Magnoliopsida</taxon>
        <taxon>eudicotyledons</taxon>
        <taxon>Gunneridae</taxon>
        <taxon>Pentapetalae</taxon>
        <taxon>rosids</taxon>
        <taxon>malvids</taxon>
        <taxon>Brassicales</taxon>
        <taxon>Brassicaceae</taxon>
        <taxon>Brassiceae</taxon>
        <taxon>Brassica</taxon>
    </lineage>
</organism>
<comment type="caution">
    <text evidence="3">The sequence shown here is derived from an EMBL/GenBank/DDBJ whole genome shotgun (WGS) entry which is preliminary data.</text>
</comment>
<keyword evidence="4" id="KW-1185">Reference proteome</keyword>
<evidence type="ECO:0000256" key="1">
    <source>
        <dbReference type="SAM" id="MobiDB-lite"/>
    </source>
</evidence>
<feature type="region of interest" description="Disordered" evidence="1">
    <location>
        <begin position="706"/>
        <end position="741"/>
    </location>
</feature>
<feature type="compositionally biased region" description="Basic and acidic residues" evidence="1">
    <location>
        <begin position="1058"/>
        <end position="1068"/>
    </location>
</feature>
<dbReference type="PANTHER" id="PTHR46929:SF28">
    <property type="entry name" value="MYB_SANT-LIKE DNA-BINDING DOMAIN PROTEIN"/>
    <property type="match status" value="1"/>
</dbReference>
<feature type="domain" description="Myb/SANT-like" evidence="2">
    <location>
        <begin position="904"/>
        <end position="982"/>
    </location>
</feature>
<gene>
    <name evidence="3" type="ORF">HID58_015520</name>
</gene>